<gene>
    <name evidence="2" type="ORF">KDK95_20005</name>
</gene>
<evidence type="ECO:0000313" key="2">
    <source>
        <dbReference type="EMBL" id="MBR7828605.1"/>
    </source>
</evidence>
<feature type="non-terminal residue" evidence="2">
    <location>
        <position position="85"/>
    </location>
</feature>
<protein>
    <submittedName>
        <fullName evidence="2">Uncharacterized protein</fullName>
    </submittedName>
</protein>
<name>A0A941E974_9ACTN</name>
<feature type="region of interest" description="Disordered" evidence="1">
    <location>
        <begin position="1"/>
        <end position="85"/>
    </location>
</feature>
<keyword evidence="3" id="KW-1185">Reference proteome</keyword>
<feature type="compositionally biased region" description="Gly residues" evidence="1">
    <location>
        <begin position="35"/>
        <end position="54"/>
    </location>
</feature>
<comment type="caution">
    <text evidence="2">The sequence shown here is derived from an EMBL/GenBank/DDBJ whole genome shotgun (WGS) entry which is preliminary data.</text>
</comment>
<reference evidence="2" key="1">
    <citation type="submission" date="2021-04" db="EMBL/GenBank/DDBJ databases">
        <title>Genome based classification of Actinospica acidithermotolerans sp. nov., an actinobacterium isolated from an Indonesian hot spring.</title>
        <authorList>
            <person name="Kusuma A.B."/>
            <person name="Putra K.E."/>
            <person name="Nafisah S."/>
            <person name="Loh J."/>
            <person name="Nouioui I."/>
            <person name="Goodfellow M."/>
        </authorList>
    </citation>
    <scope>NUCLEOTIDE SEQUENCE</scope>
    <source>
        <strain evidence="2">MGRD01-02</strain>
    </source>
</reference>
<sequence>MTAKECPSAEGADTTMGGYQYGRGDSSGDDPRSSGQGGGGRGYGAAGAGGGSRGYGQQPQQPQQPPSGYGSPGGYGAPPNPQPAP</sequence>
<evidence type="ECO:0000313" key="3">
    <source>
        <dbReference type="Proteomes" id="UP000676325"/>
    </source>
</evidence>
<evidence type="ECO:0000256" key="1">
    <source>
        <dbReference type="SAM" id="MobiDB-lite"/>
    </source>
</evidence>
<organism evidence="2 3">
    <name type="scientific">Actinospica acidithermotolerans</name>
    <dbReference type="NCBI Taxonomy" id="2828514"/>
    <lineage>
        <taxon>Bacteria</taxon>
        <taxon>Bacillati</taxon>
        <taxon>Actinomycetota</taxon>
        <taxon>Actinomycetes</taxon>
        <taxon>Catenulisporales</taxon>
        <taxon>Actinospicaceae</taxon>
        <taxon>Actinospica</taxon>
    </lineage>
</organism>
<accession>A0A941E974</accession>
<dbReference type="Proteomes" id="UP000676325">
    <property type="component" value="Unassembled WGS sequence"/>
</dbReference>
<dbReference type="EMBL" id="JAGSOH010000061">
    <property type="protein sequence ID" value="MBR7828605.1"/>
    <property type="molecule type" value="Genomic_DNA"/>
</dbReference>
<proteinExistence type="predicted"/>
<feature type="compositionally biased region" description="Low complexity" evidence="1">
    <location>
        <begin position="55"/>
        <end position="69"/>
    </location>
</feature>
<dbReference type="AlphaFoldDB" id="A0A941E974"/>